<evidence type="ECO:0000313" key="6">
    <source>
        <dbReference type="EMBL" id="RQP70605.1"/>
    </source>
</evidence>
<dbReference type="AlphaFoldDB" id="A0AB74CYQ9"/>
<gene>
    <name evidence="6" type="ORF">DF015_29570</name>
</gene>
<dbReference type="InterPro" id="IPR036388">
    <property type="entry name" value="WH-like_DNA-bd_sf"/>
</dbReference>
<feature type="domain" description="Response regulatory" evidence="5">
    <location>
        <begin position="4"/>
        <end position="123"/>
    </location>
</feature>
<dbReference type="GO" id="GO:0006355">
    <property type="term" value="P:regulation of DNA-templated transcription"/>
    <property type="evidence" value="ECO:0007669"/>
    <property type="project" value="InterPro"/>
</dbReference>
<dbReference type="Pfam" id="PF00196">
    <property type="entry name" value="GerE"/>
    <property type="match status" value="1"/>
</dbReference>
<comment type="caution">
    <text evidence="6">The sequence shown here is derived from an EMBL/GenBank/DDBJ whole genome shotgun (WGS) entry which is preliminary data.</text>
</comment>
<keyword evidence="2 6" id="KW-0238">DNA-binding</keyword>
<dbReference type="PROSITE" id="PS50043">
    <property type="entry name" value="HTH_LUXR_2"/>
    <property type="match status" value="1"/>
</dbReference>
<evidence type="ECO:0000259" key="4">
    <source>
        <dbReference type="PROSITE" id="PS50043"/>
    </source>
</evidence>
<dbReference type="InterPro" id="IPR039420">
    <property type="entry name" value="WalR-like"/>
</dbReference>
<dbReference type="RefSeq" id="WP_095411537.1">
    <property type="nucleotide sequence ID" value="NZ_NQMX01000037.1"/>
</dbReference>
<dbReference type="Gene3D" id="3.40.50.2300">
    <property type="match status" value="1"/>
</dbReference>
<evidence type="ECO:0000256" key="3">
    <source>
        <dbReference type="PROSITE-ProRule" id="PRU00169"/>
    </source>
</evidence>
<evidence type="ECO:0000256" key="1">
    <source>
        <dbReference type="ARBA" id="ARBA00022553"/>
    </source>
</evidence>
<dbReference type="InterPro" id="IPR011006">
    <property type="entry name" value="CheY-like_superfamily"/>
</dbReference>
<dbReference type="PANTHER" id="PTHR43214:SF17">
    <property type="entry name" value="TRANSCRIPTIONAL REGULATORY PROTEIN RCSB"/>
    <property type="match status" value="1"/>
</dbReference>
<protein>
    <submittedName>
        <fullName evidence="6">DNA-binding response regulator</fullName>
    </submittedName>
</protein>
<dbReference type="Pfam" id="PF00072">
    <property type="entry name" value="Response_reg"/>
    <property type="match status" value="1"/>
</dbReference>
<dbReference type="InterPro" id="IPR016032">
    <property type="entry name" value="Sig_transdc_resp-reg_C-effctor"/>
</dbReference>
<dbReference type="SUPFAM" id="SSF46894">
    <property type="entry name" value="C-terminal effector domain of the bipartite response regulators"/>
    <property type="match status" value="1"/>
</dbReference>
<dbReference type="PANTHER" id="PTHR43214">
    <property type="entry name" value="TWO-COMPONENT RESPONSE REGULATOR"/>
    <property type="match status" value="1"/>
</dbReference>
<keyword evidence="1 3" id="KW-0597">Phosphoprotein</keyword>
<dbReference type="PROSITE" id="PS50110">
    <property type="entry name" value="RESPONSE_REGULATORY"/>
    <property type="match status" value="1"/>
</dbReference>
<dbReference type="InterPro" id="IPR058245">
    <property type="entry name" value="NreC/VraR/RcsB-like_REC"/>
</dbReference>
<dbReference type="CDD" id="cd06170">
    <property type="entry name" value="LuxR_C_like"/>
    <property type="match status" value="1"/>
</dbReference>
<evidence type="ECO:0000313" key="7">
    <source>
        <dbReference type="Proteomes" id="UP000273734"/>
    </source>
</evidence>
<evidence type="ECO:0000259" key="5">
    <source>
        <dbReference type="PROSITE" id="PS50110"/>
    </source>
</evidence>
<dbReference type="CDD" id="cd17535">
    <property type="entry name" value="REC_NarL-like"/>
    <property type="match status" value="1"/>
</dbReference>
<dbReference type="Proteomes" id="UP000273734">
    <property type="component" value="Unassembled WGS sequence"/>
</dbReference>
<reference evidence="6 7" key="1">
    <citation type="submission" date="2018-08" db="EMBL/GenBank/DDBJ databases">
        <title>Comparative analysis of Burkholderia isolates from Puerto Rico.</title>
        <authorList>
            <person name="Hall C."/>
            <person name="Sahl J."/>
            <person name="Wagner D."/>
        </authorList>
    </citation>
    <scope>NUCLEOTIDE SEQUENCE [LARGE SCALE GENOMIC DNA]</scope>
    <source>
        <strain evidence="6 7">Bp8964</strain>
    </source>
</reference>
<proteinExistence type="predicted"/>
<dbReference type="SMART" id="SM00421">
    <property type="entry name" value="HTH_LUXR"/>
    <property type="match status" value="1"/>
</dbReference>
<feature type="domain" description="HTH luxR-type" evidence="4">
    <location>
        <begin position="147"/>
        <end position="212"/>
    </location>
</feature>
<dbReference type="InterPro" id="IPR000792">
    <property type="entry name" value="Tscrpt_reg_LuxR_C"/>
</dbReference>
<dbReference type="GO" id="GO:0003677">
    <property type="term" value="F:DNA binding"/>
    <property type="evidence" value="ECO:0007669"/>
    <property type="project" value="UniProtKB-KW"/>
</dbReference>
<dbReference type="SUPFAM" id="SSF52172">
    <property type="entry name" value="CheY-like"/>
    <property type="match status" value="1"/>
</dbReference>
<dbReference type="SMART" id="SM00448">
    <property type="entry name" value="REC"/>
    <property type="match status" value="1"/>
</dbReference>
<feature type="modified residue" description="4-aspartylphosphate" evidence="3">
    <location>
        <position position="55"/>
    </location>
</feature>
<dbReference type="PRINTS" id="PR00038">
    <property type="entry name" value="HTHLUXR"/>
</dbReference>
<accession>A0AB74CYQ9</accession>
<sequence length="225" mass="24180">MKVDLILADDHPVLLGGIKYALELNPAINVIGVAANSTELIEVLDQTRCDILVTDYAMPEGAYGDGLGLLSFLRRRYPDLKIIVFTAVDNAAIVRSIAELGVRGVLSKTVDNAKLLTAIQAVYAGASYFPSDAESPVSSQSSGMVLARSAPKHLTAREREIVRLYASGMSINEIAAHLHRSKQAVSTQKMNAMRKLGLERDVDLFRFAYEAGLVVAAGSLDAHPG</sequence>
<dbReference type="Gene3D" id="1.10.10.10">
    <property type="entry name" value="Winged helix-like DNA-binding domain superfamily/Winged helix DNA-binding domain"/>
    <property type="match status" value="1"/>
</dbReference>
<dbReference type="GO" id="GO:0000160">
    <property type="term" value="P:phosphorelay signal transduction system"/>
    <property type="evidence" value="ECO:0007669"/>
    <property type="project" value="InterPro"/>
</dbReference>
<dbReference type="InterPro" id="IPR001789">
    <property type="entry name" value="Sig_transdc_resp-reg_receiver"/>
</dbReference>
<dbReference type="EMBL" id="QTNY01000027">
    <property type="protein sequence ID" value="RQP70605.1"/>
    <property type="molecule type" value="Genomic_DNA"/>
</dbReference>
<name>A0AB74CYQ9_9BURK</name>
<evidence type="ECO:0000256" key="2">
    <source>
        <dbReference type="ARBA" id="ARBA00023125"/>
    </source>
</evidence>
<organism evidence="6 7">
    <name type="scientific">Burkholderia ubonensis</name>
    <dbReference type="NCBI Taxonomy" id="101571"/>
    <lineage>
        <taxon>Bacteria</taxon>
        <taxon>Pseudomonadati</taxon>
        <taxon>Pseudomonadota</taxon>
        <taxon>Betaproteobacteria</taxon>
        <taxon>Burkholderiales</taxon>
        <taxon>Burkholderiaceae</taxon>
        <taxon>Burkholderia</taxon>
        <taxon>Burkholderia cepacia complex</taxon>
    </lineage>
</organism>